<dbReference type="PROSITE" id="PS01313">
    <property type="entry name" value="LIPB"/>
    <property type="match status" value="1"/>
</dbReference>
<organism evidence="11 12">
    <name type="scientific">candidate division WOR_3 bacterium SM23_60</name>
    <dbReference type="NCBI Taxonomy" id="1703780"/>
    <lineage>
        <taxon>Bacteria</taxon>
        <taxon>Bacteria division WOR-3</taxon>
    </lineage>
</organism>
<evidence type="ECO:0000259" key="10">
    <source>
        <dbReference type="PROSITE" id="PS51733"/>
    </source>
</evidence>
<comment type="subcellular location">
    <subcellularLocation>
        <location evidence="5">Cytoplasm</location>
    </subcellularLocation>
</comment>
<dbReference type="GO" id="GO:0005737">
    <property type="term" value="C:cytoplasm"/>
    <property type="evidence" value="ECO:0007669"/>
    <property type="project" value="UniProtKB-SubCell"/>
</dbReference>
<accession>A0A0S8GL34</accession>
<dbReference type="PANTHER" id="PTHR10993:SF7">
    <property type="entry name" value="LIPOYLTRANSFERASE 2, MITOCHONDRIAL-RELATED"/>
    <property type="match status" value="1"/>
</dbReference>
<dbReference type="HAMAP" id="MF_00013">
    <property type="entry name" value="LipB"/>
    <property type="match status" value="1"/>
</dbReference>
<dbReference type="CDD" id="cd16444">
    <property type="entry name" value="LipB"/>
    <property type="match status" value="1"/>
</dbReference>
<feature type="domain" description="BPL/LPL catalytic" evidence="10">
    <location>
        <begin position="28"/>
        <end position="210"/>
    </location>
</feature>
<keyword evidence="5" id="KW-0963">Cytoplasm</keyword>
<feature type="binding site" evidence="5 8">
    <location>
        <begin position="140"/>
        <end position="142"/>
    </location>
    <ligand>
        <name>substrate</name>
    </ligand>
</feature>
<evidence type="ECO:0000313" key="12">
    <source>
        <dbReference type="Proteomes" id="UP000051096"/>
    </source>
</evidence>
<keyword evidence="2 5" id="KW-0808">Transferase</keyword>
<feature type="binding site" evidence="5 8">
    <location>
        <begin position="153"/>
        <end position="155"/>
    </location>
    <ligand>
        <name>substrate</name>
    </ligand>
</feature>
<dbReference type="PROSITE" id="PS51733">
    <property type="entry name" value="BPL_LPL_CATALYTIC"/>
    <property type="match status" value="1"/>
</dbReference>
<evidence type="ECO:0000256" key="9">
    <source>
        <dbReference type="PIRSR" id="PIRSR016262-3"/>
    </source>
</evidence>
<dbReference type="InterPro" id="IPR020605">
    <property type="entry name" value="Octanoyltransferase_CS"/>
</dbReference>
<dbReference type="PANTHER" id="PTHR10993">
    <property type="entry name" value="OCTANOYLTRANSFERASE"/>
    <property type="match status" value="1"/>
</dbReference>
<evidence type="ECO:0000256" key="3">
    <source>
        <dbReference type="ARBA" id="ARBA00023315"/>
    </source>
</evidence>
<reference evidence="11 12" key="1">
    <citation type="journal article" date="2015" name="Microbiome">
        <title>Genomic resolution of linkages in carbon, nitrogen, and sulfur cycling among widespread estuary sediment bacteria.</title>
        <authorList>
            <person name="Baker B.J."/>
            <person name="Lazar C.S."/>
            <person name="Teske A.P."/>
            <person name="Dick G.J."/>
        </authorList>
    </citation>
    <scope>NUCLEOTIDE SEQUENCE [LARGE SCALE GENOMIC DNA]</scope>
    <source>
        <strain evidence="11">SM23_60</strain>
    </source>
</reference>
<feature type="binding site" evidence="5 8">
    <location>
        <begin position="73"/>
        <end position="80"/>
    </location>
    <ligand>
        <name>substrate</name>
    </ligand>
</feature>
<gene>
    <name evidence="5" type="primary">lipB</name>
    <name evidence="11" type="ORF">AMJ87_03210</name>
</gene>
<evidence type="ECO:0000256" key="5">
    <source>
        <dbReference type="HAMAP-Rule" id="MF_00013"/>
    </source>
</evidence>
<name>A0A0S8GL34_UNCW3</name>
<proteinExistence type="inferred from homology"/>
<comment type="caution">
    <text evidence="11">The sequence shown here is derived from an EMBL/GenBank/DDBJ whole genome shotgun (WGS) entry which is preliminary data.</text>
</comment>
<dbReference type="Gene3D" id="3.30.930.10">
    <property type="entry name" value="Bira Bifunctional Protein, Domain 2"/>
    <property type="match status" value="1"/>
</dbReference>
<evidence type="ECO:0000256" key="8">
    <source>
        <dbReference type="PIRSR" id="PIRSR016262-2"/>
    </source>
</evidence>
<keyword evidence="3 5" id="KW-0012">Acyltransferase</keyword>
<dbReference type="Proteomes" id="UP000051096">
    <property type="component" value="Unassembled WGS sequence"/>
</dbReference>
<comment type="pathway">
    <text evidence="1 5 6">Protein modification; protein lipoylation via endogenous pathway; protein N(6)-(lipoyl)lysine from octanoyl-[acyl-carrier-protein]: step 1/2.</text>
</comment>
<evidence type="ECO:0000256" key="7">
    <source>
        <dbReference type="PIRSR" id="PIRSR016262-1"/>
    </source>
</evidence>
<dbReference type="InterPro" id="IPR045864">
    <property type="entry name" value="aa-tRNA-synth_II/BPL/LPL"/>
</dbReference>
<dbReference type="PATRIC" id="fig|1703780.3.peg.1289"/>
<dbReference type="GO" id="GO:0033819">
    <property type="term" value="F:lipoyl(octanoyl) transferase activity"/>
    <property type="evidence" value="ECO:0007669"/>
    <property type="project" value="UniProtKB-EC"/>
</dbReference>
<dbReference type="InterPro" id="IPR004143">
    <property type="entry name" value="BPL_LPL_catalytic"/>
</dbReference>
<evidence type="ECO:0000256" key="2">
    <source>
        <dbReference type="ARBA" id="ARBA00022679"/>
    </source>
</evidence>
<dbReference type="PIRSF" id="PIRSF016262">
    <property type="entry name" value="LPLase"/>
    <property type="match status" value="1"/>
</dbReference>
<evidence type="ECO:0000256" key="4">
    <source>
        <dbReference type="ARBA" id="ARBA00024732"/>
    </source>
</evidence>
<feature type="active site" description="Acyl-thioester intermediate" evidence="5 7">
    <location>
        <position position="171"/>
    </location>
</feature>
<dbReference type="Pfam" id="PF21948">
    <property type="entry name" value="LplA-B_cat"/>
    <property type="match status" value="1"/>
</dbReference>
<dbReference type="EC" id="2.3.1.181" evidence="5 6"/>
<dbReference type="NCBIfam" id="NF010925">
    <property type="entry name" value="PRK14345.1"/>
    <property type="match status" value="1"/>
</dbReference>
<protein>
    <recommendedName>
        <fullName evidence="5 6">Octanoyltransferase</fullName>
        <ecNumber evidence="5 6">2.3.1.181</ecNumber>
    </recommendedName>
    <alternativeName>
        <fullName evidence="5">Lipoate-protein ligase B</fullName>
    </alternativeName>
    <alternativeName>
        <fullName evidence="5">Lipoyl/octanoyl transferase</fullName>
    </alternativeName>
    <alternativeName>
        <fullName evidence="5">Octanoyl-[acyl-carrier-protein]-protein N-octanoyltransferase</fullName>
    </alternativeName>
</protein>
<dbReference type="EMBL" id="LJUO01000018">
    <property type="protein sequence ID" value="KPK73003.1"/>
    <property type="molecule type" value="Genomic_DNA"/>
</dbReference>
<dbReference type="InterPro" id="IPR000544">
    <property type="entry name" value="Octanoyltransferase"/>
</dbReference>
<sequence>MNVVDLGTKDYKLVWDMQKVIHEKRIRNEVDDTLLLVEHEPVITMGRSGNAQHLLLSQELLRKRGVAYYEIERGGDITFHGPGQLVGYPILNIKHGLAGIRPYIERLEEVIIAVLADFGILATTKDKMIGVWTESGKICSIGVAVKRWVSFHGFALNVNTDLSFFDLIVPCGIKSVTMTSMQEILRTPAEMSDVKEKVKEHFSALFGEVIEERCLEEIT</sequence>
<evidence type="ECO:0000313" key="11">
    <source>
        <dbReference type="EMBL" id="KPK73003.1"/>
    </source>
</evidence>
<dbReference type="UniPathway" id="UPA00538">
    <property type="reaction ID" value="UER00592"/>
</dbReference>
<comment type="catalytic activity">
    <reaction evidence="5 6">
        <text>octanoyl-[ACP] + L-lysyl-[protein] = N(6)-octanoyl-L-lysyl-[protein] + holo-[ACP] + H(+)</text>
        <dbReference type="Rhea" id="RHEA:17665"/>
        <dbReference type="Rhea" id="RHEA-COMP:9636"/>
        <dbReference type="Rhea" id="RHEA-COMP:9685"/>
        <dbReference type="Rhea" id="RHEA-COMP:9752"/>
        <dbReference type="Rhea" id="RHEA-COMP:9928"/>
        <dbReference type="ChEBI" id="CHEBI:15378"/>
        <dbReference type="ChEBI" id="CHEBI:29969"/>
        <dbReference type="ChEBI" id="CHEBI:64479"/>
        <dbReference type="ChEBI" id="CHEBI:78463"/>
        <dbReference type="ChEBI" id="CHEBI:78809"/>
        <dbReference type="EC" id="2.3.1.181"/>
    </reaction>
</comment>
<comment type="similarity">
    <text evidence="5 6">Belongs to the LipB family.</text>
</comment>
<dbReference type="AlphaFoldDB" id="A0A0S8GL34"/>
<comment type="miscellaneous">
    <text evidence="5">In the reaction, the free carboxyl group of octanoic acid is attached via an amide linkage to the epsilon-amino group of a specific lysine residue of lipoyl domains of lipoate-dependent enzymes.</text>
</comment>
<dbReference type="GO" id="GO:0009249">
    <property type="term" value="P:protein lipoylation"/>
    <property type="evidence" value="ECO:0007669"/>
    <property type="project" value="InterPro"/>
</dbReference>
<comment type="function">
    <text evidence="4 5 6">Catalyzes the transfer of endogenously produced octanoic acid from octanoyl-acyl-carrier-protein onto the lipoyl domains of lipoate-dependent enzymes. Lipoyl-ACP can also act as a substrate although octanoyl-ACP is likely to be the physiological substrate.</text>
</comment>
<feature type="site" description="Lowers pKa of active site Cys" evidence="5 9">
    <location>
        <position position="137"/>
    </location>
</feature>
<evidence type="ECO:0000256" key="1">
    <source>
        <dbReference type="ARBA" id="ARBA00004821"/>
    </source>
</evidence>
<evidence type="ECO:0000256" key="6">
    <source>
        <dbReference type="PIRNR" id="PIRNR016262"/>
    </source>
</evidence>
<dbReference type="NCBIfam" id="TIGR00214">
    <property type="entry name" value="lipB"/>
    <property type="match status" value="1"/>
</dbReference>
<dbReference type="SUPFAM" id="SSF55681">
    <property type="entry name" value="Class II aaRS and biotin synthetases"/>
    <property type="match status" value="1"/>
</dbReference>